<accession>A0A1E8FEJ3</accession>
<dbReference type="InterPro" id="IPR011990">
    <property type="entry name" value="TPR-like_helical_dom_sf"/>
</dbReference>
<dbReference type="InterPro" id="IPR028943">
    <property type="entry name" value="ZorC_EH_Signature_dom"/>
</dbReference>
<feature type="domain" description="Zorya protein ZorC EH" evidence="1">
    <location>
        <begin position="189"/>
        <end position="418"/>
    </location>
</feature>
<dbReference type="Pfam" id="PF15611">
    <property type="entry name" value="EH_Signature"/>
    <property type="match status" value="1"/>
</dbReference>
<dbReference type="AlphaFoldDB" id="A0A1E8FEJ3"/>
<dbReference type="Proteomes" id="UP000176037">
    <property type="component" value="Unassembled WGS sequence"/>
</dbReference>
<comment type="caution">
    <text evidence="2">The sequence shown here is derived from an EMBL/GenBank/DDBJ whole genome shotgun (WGS) entry which is preliminary data.</text>
</comment>
<dbReference type="Gene3D" id="1.25.40.10">
    <property type="entry name" value="Tetratricopeptide repeat domain"/>
    <property type="match status" value="1"/>
</dbReference>
<sequence length="666" mass="76425">MSVNSGIQFPIPRVPKSHSLRKVSSGGSVANAISHRQIPSYPPLRIEQILRLIENGSSDAITVLEWLNLFRKELFFETDDEGYRAASLIWQAISENERLSRIALYLAGLQINGQNDKFPKLLIDSMSVAKPLLKGIHLNRVSWLIGLKAEEYKACVNLAFELKCVPTDVPKSLNLPLVTSCRRDLQNALLSFVTANLGAETRTWLERAFSKSTRLEMIEIVDSLLVKKESVFSQFLNWLTEVCHPESADTIWFEISEKSRQRLKSEFQLGSFLVFQSFVDILIENAPEKLEEHEKRTLRSRVSFWSNYSEKIGQMKFIIPANWHLESELKGRFAELDYVLSHDNERDGDNPVCLFELEKVIAIVVLTGRASEIRLFENNSRNRNRFFKNKTLTLTQIRKSACLQIHDHVTLWQFFFEQVLRKQLDIYPNEGIKYFNGMKKEYGHYDSVKGLNRPSKELINQRGSYLDSWLVAFREREQALNLNDDSSAFVQLQYAKLCKLKGDTTGFRKLLREASHQGSLEAKYLLALDILSYSSSKKSEKIEAEDMLRDSASFGYVPAQKLCKQFYLTYQKVSRDSKKKKAVKPADESLGIEDESAQPAGTLAEIKEKVRLSDKRPYMSLKIDELEIVAGDASLNYFDKLIIANELEGRRQTPRVKALIEHLNVK</sequence>
<dbReference type="RefSeq" id="WP_070176830.1">
    <property type="nucleotide sequence ID" value="NZ_BMJR01000003.1"/>
</dbReference>
<dbReference type="OrthoDB" id="5861318at2"/>
<dbReference type="EMBL" id="MJIC01000014">
    <property type="protein sequence ID" value="OFI33903.1"/>
    <property type="molecule type" value="Genomic_DNA"/>
</dbReference>
<evidence type="ECO:0000313" key="2">
    <source>
        <dbReference type="EMBL" id="OFI33903.1"/>
    </source>
</evidence>
<organism evidence="2 3">
    <name type="scientific">Alteromonas lipolytica</name>
    <dbReference type="NCBI Taxonomy" id="1856405"/>
    <lineage>
        <taxon>Bacteria</taxon>
        <taxon>Pseudomonadati</taxon>
        <taxon>Pseudomonadota</taxon>
        <taxon>Gammaproteobacteria</taxon>
        <taxon>Alteromonadales</taxon>
        <taxon>Alteromonadaceae</taxon>
        <taxon>Alteromonas/Salinimonas group</taxon>
        <taxon>Alteromonas</taxon>
    </lineage>
</organism>
<evidence type="ECO:0000313" key="3">
    <source>
        <dbReference type="Proteomes" id="UP000176037"/>
    </source>
</evidence>
<dbReference type="STRING" id="1856405.BFC17_20275"/>
<protein>
    <recommendedName>
        <fullName evidence="1">Zorya protein ZorC EH domain-containing protein</fullName>
    </recommendedName>
</protein>
<reference evidence="2 3" key="1">
    <citation type="submission" date="2016-09" db="EMBL/GenBank/DDBJ databases">
        <title>Alteromonas lipolytica, a new species isolated from sea water.</title>
        <authorList>
            <person name="Wu Y.-H."/>
            <person name="Cheng H."/>
            <person name="Xu X.-W."/>
        </authorList>
    </citation>
    <scope>NUCLEOTIDE SEQUENCE [LARGE SCALE GENOMIC DNA]</scope>
    <source>
        <strain evidence="2 3">JW12</strain>
    </source>
</reference>
<keyword evidence="3" id="KW-1185">Reference proteome</keyword>
<evidence type="ECO:0000259" key="1">
    <source>
        <dbReference type="Pfam" id="PF15611"/>
    </source>
</evidence>
<name>A0A1E8FEJ3_9ALTE</name>
<gene>
    <name evidence="2" type="ORF">BFC17_20275</name>
</gene>
<proteinExistence type="predicted"/>